<accession>A0A0E3ZDR9</accession>
<dbReference type="STRING" id="400092.PKOR_04775"/>
<dbReference type="HOGENOM" id="CLU_205216_0_0_10"/>
<dbReference type="OrthoDB" id="332088at2"/>
<organism evidence="2 3">
    <name type="scientific">Pontibacter korlensis</name>
    <dbReference type="NCBI Taxonomy" id="400092"/>
    <lineage>
        <taxon>Bacteria</taxon>
        <taxon>Pseudomonadati</taxon>
        <taxon>Bacteroidota</taxon>
        <taxon>Cytophagia</taxon>
        <taxon>Cytophagales</taxon>
        <taxon>Hymenobacteraceae</taxon>
        <taxon>Pontibacter</taxon>
    </lineage>
</organism>
<keyword evidence="1" id="KW-1133">Transmembrane helix</keyword>
<evidence type="ECO:0008006" key="4">
    <source>
        <dbReference type="Google" id="ProtNLM"/>
    </source>
</evidence>
<gene>
    <name evidence="2" type="ORF">PKOR_04775</name>
</gene>
<protein>
    <recommendedName>
        <fullName evidence="4">DUF378 domain-containing protein</fullName>
    </recommendedName>
</protein>
<dbReference type="EMBL" id="CP009621">
    <property type="protein sequence ID" value="AKD02560.1"/>
    <property type="molecule type" value="Genomic_DNA"/>
</dbReference>
<proteinExistence type="predicted"/>
<reference evidence="2 3" key="1">
    <citation type="journal article" date="2015" name="Sci. Rep.">
        <title>Unraveling adaptation of Pontibacter korlensis to radiation and infertility in desert through complete genome and comparative transcriptomic analysis.</title>
        <authorList>
            <person name="Dai J."/>
            <person name="Dai W."/>
            <person name="Qiu C."/>
            <person name="Yang Z."/>
            <person name="Zhang Y."/>
            <person name="Zhou M."/>
            <person name="Zhang L."/>
            <person name="Fang C."/>
            <person name="Gao Q."/>
            <person name="Yang Q."/>
            <person name="Li X."/>
            <person name="Wang Z."/>
            <person name="Wang Z."/>
            <person name="Jia Z."/>
            <person name="Chen X."/>
        </authorList>
    </citation>
    <scope>NUCLEOTIDE SEQUENCE [LARGE SCALE GENOMIC DNA]</scope>
    <source>
        <strain evidence="2 3">X14-1T</strain>
    </source>
</reference>
<sequence>MKFIGLFLLLAGLVSLILGFTGANLVVLNWLSQFGETGSWAIRIGVTLLGGIIYYLRRHDD</sequence>
<feature type="transmembrane region" description="Helical" evidence="1">
    <location>
        <begin position="38"/>
        <end position="56"/>
    </location>
</feature>
<keyword evidence="3" id="KW-1185">Reference proteome</keyword>
<dbReference type="AlphaFoldDB" id="A0A0E3ZDR9"/>
<keyword evidence="1" id="KW-0472">Membrane</keyword>
<evidence type="ECO:0000313" key="3">
    <source>
        <dbReference type="Proteomes" id="UP000033109"/>
    </source>
</evidence>
<name>A0A0E3ZDR9_9BACT</name>
<dbReference type="KEGG" id="pko:PKOR_04775"/>
<dbReference type="RefSeq" id="WP_046309443.1">
    <property type="nucleotide sequence ID" value="NZ_CBCSCY010000009.1"/>
</dbReference>
<evidence type="ECO:0000256" key="1">
    <source>
        <dbReference type="SAM" id="Phobius"/>
    </source>
</evidence>
<evidence type="ECO:0000313" key="2">
    <source>
        <dbReference type="EMBL" id="AKD02560.1"/>
    </source>
</evidence>
<dbReference type="Proteomes" id="UP000033109">
    <property type="component" value="Chromosome"/>
</dbReference>
<dbReference type="PATRIC" id="fig|400092.3.peg.1067"/>
<keyword evidence="1" id="KW-0812">Transmembrane</keyword>